<dbReference type="InterPro" id="IPR004358">
    <property type="entry name" value="Sig_transdc_His_kin-like_C"/>
</dbReference>
<dbReference type="Pfam" id="PF00072">
    <property type="entry name" value="Response_reg"/>
    <property type="match status" value="1"/>
</dbReference>
<dbReference type="CDD" id="cd17546">
    <property type="entry name" value="REC_hyHK_CKI1_RcsC-like"/>
    <property type="match status" value="1"/>
</dbReference>
<dbReference type="Proteomes" id="UP000640725">
    <property type="component" value="Unassembled WGS sequence"/>
</dbReference>
<feature type="coiled-coil region" evidence="9">
    <location>
        <begin position="324"/>
        <end position="351"/>
    </location>
</feature>
<name>A0ABR9U921_9CYAN</name>
<proteinExistence type="predicted"/>
<evidence type="ECO:0000256" key="4">
    <source>
        <dbReference type="ARBA" id="ARBA00022553"/>
    </source>
</evidence>
<keyword evidence="15" id="KW-1185">Reference proteome</keyword>
<evidence type="ECO:0000256" key="9">
    <source>
        <dbReference type="SAM" id="Coils"/>
    </source>
</evidence>
<keyword evidence="10" id="KW-0472">Membrane</keyword>
<feature type="transmembrane region" description="Helical" evidence="10">
    <location>
        <begin position="9"/>
        <end position="29"/>
    </location>
</feature>
<dbReference type="SMART" id="SM00304">
    <property type="entry name" value="HAMP"/>
    <property type="match status" value="1"/>
</dbReference>
<dbReference type="InterPro" id="IPR001789">
    <property type="entry name" value="Sig_transdc_resp-reg_receiver"/>
</dbReference>
<evidence type="ECO:0000256" key="3">
    <source>
        <dbReference type="ARBA" id="ARBA00012438"/>
    </source>
</evidence>
<dbReference type="PROSITE" id="PS50885">
    <property type="entry name" value="HAMP"/>
    <property type="match status" value="1"/>
</dbReference>
<dbReference type="Gene3D" id="3.40.50.2300">
    <property type="match status" value="1"/>
</dbReference>
<keyword evidence="6" id="KW-0418">Kinase</keyword>
<reference evidence="14 15" key="1">
    <citation type="submission" date="2020-10" db="EMBL/GenBank/DDBJ databases">
        <authorList>
            <person name="Castelo-Branco R."/>
            <person name="Eusebio N."/>
            <person name="Adriana R."/>
            <person name="Vieira A."/>
            <person name="Brugerolle De Fraissinette N."/>
            <person name="Rezende De Castro R."/>
            <person name="Schneider M.P."/>
            <person name="Vasconcelos V."/>
            <person name="Leao P.N."/>
        </authorList>
    </citation>
    <scope>NUCLEOTIDE SEQUENCE [LARGE SCALE GENOMIC DNA]</scope>
    <source>
        <strain evidence="14 15">LEGE 06226</strain>
    </source>
</reference>
<dbReference type="Pfam" id="PF02518">
    <property type="entry name" value="HATPase_c"/>
    <property type="match status" value="1"/>
</dbReference>
<dbReference type="EMBL" id="JADEWU010000010">
    <property type="protein sequence ID" value="MBE9142948.1"/>
    <property type="molecule type" value="Genomic_DNA"/>
</dbReference>
<dbReference type="Pfam" id="PF00512">
    <property type="entry name" value="HisKA"/>
    <property type="match status" value="1"/>
</dbReference>
<feature type="domain" description="Histidine kinase" evidence="11">
    <location>
        <begin position="365"/>
        <end position="587"/>
    </location>
</feature>
<dbReference type="PANTHER" id="PTHR45339:SF1">
    <property type="entry name" value="HYBRID SIGNAL TRANSDUCTION HISTIDINE KINASE J"/>
    <property type="match status" value="1"/>
</dbReference>
<gene>
    <name evidence="14" type="ORF">IQ236_06895</name>
</gene>
<dbReference type="SUPFAM" id="SSF47384">
    <property type="entry name" value="Homodimeric domain of signal transducing histidine kinase"/>
    <property type="match status" value="1"/>
</dbReference>
<evidence type="ECO:0000256" key="10">
    <source>
        <dbReference type="SAM" id="Phobius"/>
    </source>
</evidence>
<feature type="domain" description="Response regulatory" evidence="12">
    <location>
        <begin position="613"/>
        <end position="729"/>
    </location>
</feature>
<evidence type="ECO:0000256" key="5">
    <source>
        <dbReference type="ARBA" id="ARBA00022679"/>
    </source>
</evidence>
<dbReference type="RefSeq" id="WP_193868568.1">
    <property type="nucleotide sequence ID" value="NZ_JADEWU010000010.1"/>
</dbReference>
<dbReference type="SUPFAM" id="SSF158472">
    <property type="entry name" value="HAMP domain-like"/>
    <property type="match status" value="1"/>
</dbReference>
<evidence type="ECO:0000256" key="6">
    <source>
        <dbReference type="ARBA" id="ARBA00022777"/>
    </source>
</evidence>
<protein>
    <recommendedName>
        <fullName evidence="3">histidine kinase</fullName>
        <ecNumber evidence="3">2.7.13.3</ecNumber>
    </recommendedName>
</protein>
<dbReference type="PROSITE" id="PS50109">
    <property type="entry name" value="HIS_KIN"/>
    <property type="match status" value="1"/>
</dbReference>
<dbReference type="SUPFAM" id="SSF55874">
    <property type="entry name" value="ATPase domain of HSP90 chaperone/DNA topoisomerase II/histidine kinase"/>
    <property type="match status" value="1"/>
</dbReference>
<dbReference type="Pfam" id="PF00672">
    <property type="entry name" value="HAMP"/>
    <property type="match status" value="1"/>
</dbReference>
<dbReference type="InterPro" id="IPR005467">
    <property type="entry name" value="His_kinase_dom"/>
</dbReference>
<evidence type="ECO:0000259" key="12">
    <source>
        <dbReference type="PROSITE" id="PS50110"/>
    </source>
</evidence>
<feature type="transmembrane region" description="Helical" evidence="10">
    <location>
        <begin position="258"/>
        <end position="279"/>
    </location>
</feature>
<evidence type="ECO:0000259" key="11">
    <source>
        <dbReference type="PROSITE" id="PS50109"/>
    </source>
</evidence>
<dbReference type="EC" id="2.7.13.3" evidence="3"/>
<dbReference type="Gene3D" id="6.10.340.10">
    <property type="match status" value="1"/>
</dbReference>
<evidence type="ECO:0000256" key="2">
    <source>
        <dbReference type="ARBA" id="ARBA00004370"/>
    </source>
</evidence>
<dbReference type="InterPro" id="IPR036890">
    <property type="entry name" value="HATPase_C_sf"/>
</dbReference>
<keyword evidence="4 8" id="KW-0597">Phosphoprotein</keyword>
<keyword evidence="5" id="KW-0808">Transferase</keyword>
<dbReference type="PRINTS" id="PR00344">
    <property type="entry name" value="BCTRLSENSOR"/>
</dbReference>
<dbReference type="InterPro" id="IPR003660">
    <property type="entry name" value="HAMP_dom"/>
</dbReference>
<evidence type="ECO:0000256" key="8">
    <source>
        <dbReference type="PROSITE-ProRule" id="PRU00169"/>
    </source>
</evidence>
<comment type="catalytic activity">
    <reaction evidence="1">
        <text>ATP + protein L-histidine = ADP + protein N-phospho-L-histidine.</text>
        <dbReference type="EC" id="2.7.13.3"/>
    </reaction>
</comment>
<keyword evidence="7" id="KW-0902">Two-component regulatory system</keyword>
<dbReference type="InterPro" id="IPR011006">
    <property type="entry name" value="CheY-like_superfamily"/>
</dbReference>
<dbReference type="PANTHER" id="PTHR45339">
    <property type="entry name" value="HYBRID SIGNAL TRANSDUCTION HISTIDINE KINASE J"/>
    <property type="match status" value="1"/>
</dbReference>
<dbReference type="CDD" id="cd06225">
    <property type="entry name" value="HAMP"/>
    <property type="match status" value="1"/>
</dbReference>
<keyword evidence="10" id="KW-0812">Transmembrane</keyword>
<keyword evidence="10" id="KW-1133">Transmembrane helix</keyword>
<comment type="subcellular location">
    <subcellularLocation>
        <location evidence="2">Membrane</location>
    </subcellularLocation>
</comment>
<dbReference type="InterPro" id="IPR036097">
    <property type="entry name" value="HisK_dim/P_sf"/>
</dbReference>
<feature type="modified residue" description="4-aspartylphosphate" evidence="8">
    <location>
        <position position="662"/>
    </location>
</feature>
<keyword evidence="9" id="KW-0175">Coiled coil</keyword>
<feature type="domain" description="HAMP" evidence="13">
    <location>
        <begin position="280"/>
        <end position="332"/>
    </location>
</feature>
<evidence type="ECO:0000259" key="13">
    <source>
        <dbReference type="PROSITE" id="PS50885"/>
    </source>
</evidence>
<comment type="caution">
    <text evidence="14">The sequence shown here is derived from an EMBL/GenBank/DDBJ whole genome shotgun (WGS) entry which is preliminary data.</text>
</comment>
<evidence type="ECO:0000256" key="7">
    <source>
        <dbReference type="ARBA" id="ARBA00023012"/>
    </source>
</evidence>
<dbReference type="Gene3D" id="3.30.565.10">
    <property type="entry name" value="Histidine kinase-like ATPase, C-terminal domain"/>
    <property type="match status" value="1"/>
</dbReference>
<dbReference type="InterPro" id="IPR003661">
    <property type="entry name" value="HisK_dim/P_dom"/>
</dbReference>
<sequence length="825" mass="92930">MRISFGIKLGILITLLTTGISTASLYYFYSITSKLVMEQIRGRLKDIGSTSAFLFSNEDRESIVKLKAEIDKEADFSMAELQKLPPGGTLNSLSPENIRKYQSTKECKEIVQILRKIHYANLNNNNKITPLKDVYPQNISASENISDYGDSILPYILITIPESPDHKFLKFLASDAQEPEGWWQGNPIGNLYVPNSPVFDLAFKNGEIFVAKDYYTDSFYTSITVAIPIKDKQGKTIALLCLDYIAGSQQDQLSNLKYTSFGIIAISFILSILLSILLARYLGHPIKQLQIAAQKVQSQNYNVTIDLKRKDELGQLAETFNLMVADVRNYAETLEQKVEQRTEELVIAKEKAEVANQAKSAFIANMSHELRSPLNAVIGFSQLMLRTPNLPKEQYENAGIINRSGEYLLTLINNVLDFSKIEAKKTTLNQKDFDLSQLLDDLEDMLHLRAFSAGLELIFVRGENLPRYIYTDEVKLRQILLNLLGNAIKFTSKGEVILRVNTEESKDNQNQTLNFQISDTGKGISEAELTNLFEAFSQTESGREAQEGTGLGLAISRQFVQLMGGDITVESELEKGTTFQFYISVQLGKELTKIQQINPKRVLALAPGQATYKILTVDDKPINCQLLIKLLSPLGFEMKSASNGQEAITIWNQWQPHLIFMDMRMPIMDGYEATKSIKSTTQGNATAIIALTASVLEEEKAITLSAGCDDFMRKPFKESTIFEVLTKHLGIKYIYEDMTDGNSQTGGIINELPRLTTEQFQIMPQEWVRRLYQAVLEADEQQIMRLILEIPETEACFTKSLTQLVHQFQFEQIIDLIEPLVGDSN</sequence>
<organism evidence="14 15">
    <name type="scientific">Planktothrix mougeotii LEGE 06226</name>
    <dbReference type="NCBI Taxonomy" id="1828728"/>
    <lineage>
        <taxon>Bacteria</taxon>
        <taxon>Bacillati</taxon>
        <taxon>Cyanobacteriota</taxon>
        <taxon>Cyanophyceae</taxon>
        <taxon>Oscillatoriophycideae</taxon>
        <taxon>Oscillatoriales</taxon>
        <taxon>Microcoleaceae</taxon>
        <taxon>Planktothrix</taxon>
    </lineage>
</organism>
<dbReference type="CDD" id="cd00082">
    <property type="entry name" value="HisKA"/>
    <property type="match status" value="1"/>
</dbReference>
<dbReference type="Gene3D" id="1.10.287.130">
    <property type="match status" value="1"/>
</dbReference>
<dbReference type="SUPFAM" id="SSF52172">
    <property type="entry name" value="CheY-like"/>
    <property type="match status" value="1"/>
</dbReference>
<accession>A0ABR9U921</accession>
<evidence type="ECO:0000313" key="14">
    <source>
        <dbReference type="EMBL" id="MBE9142948.1"/>
    </source>
</evidence>
<dbReference type="PROSITE" id="PS50110">
    <property type="entry name" value="RESPONSE_REGULATORY"/>
    <property type="match status" value="1"/>
</dbReference>
<evidence type="ECO:0000313" key="15">
    <source>
        <dbReference type="Proteomes" id="UP000640725"/>
    </source>
</evidence>
<dbReference type="InterPro" id="IPR003594">
    <property type="entry name" value="HATPase_dom"/>
</dbReference>
<dbReference type="SMART" id="SM00387">
    <property type="entry name" value="HATPase_c"/>
    <property type="match status" value="1"/>
</dbReference>
<dbReference type="SMART" id="SM00388">
    <property type="entry name" value="HisKA"/>
    <property type="match status" value="1"/>
</dbReference>
<dbReference type="SMART" id="SM00448">
    <property type="entry name" value="REC"/>
    <property type="match status" value="1"/>
</dbReference>
<dbReference type="CDD" id="cd16922">
    <property type="entry name" value="HATPase_EvgS-ArcB-TorS-like"/>
    <property type="match status" value="1"/>
</dbReference>
<evidence type="ECO:0000256" key="1">
    <source>
        <dbReference type="ARBA" id="ARBA00000085"/>
    </source>
</evidence>